<organism evidence="2 3">
    <name type="scientific">Armillaria luteobubalina</name>
    <dbReference type="NCBI Taxonomy" id="153913"/>
    <lineage>
        <taxon>Eukaryota</taxon>
        <taxon>Fungi</taxon>
        <taxon>Dikarya</taxon>
        <taxon>Basidiomycota</taxon>
        <taxon>Agaricomycotina</taxon>
        <taxon>Agaricomycetes</taxon>
        <taxon>Agaricomycetidae</taxon>
        <taxon>Agaricales</taxon>
        <taxon>Marasmiineae</taxon>
        <taxon>Physalacriaceae</taxon>
        <taxon>Armillaria</taxon>
    </lineage>
</organism>
<comment type="caution">
    <text evidence="2">The sequence shown here is derived from an EMBL/GenBank/DDBJ whole genome shotgun (WGS) entry which is preliminary data.</text>
</comment>
<accession>A0AA39QAJ0</accession>
<reference evidence="2" key="1">
    <citation type="submission" date="2023-06" db="EMBL/GenBank/DDBJ databases">
        <authorList>
            <consortium name="Lawrence Berkeley National Laboratory"/>
            <person name="Ahrendt S."/>
            <person name="Sahu N."/>
            <person name="Indic B."/>
            <person name="Wong-Bajracharya J."/>
            <person name="Merenyi Z."/>
            <person name="Ke H.-M."/>
            <person name="Monk M."/>
            <person name="Kocsube S."/>
            <person name="Drula E."/>
            <person name="Lipzen A."/>
            <person name="Balint B."/>
            <person name="Henrissat B."/>
            <person name="Andreopoulos B."/>
            <person name="Martin F.M."/>
            <person name="Harder C.B."/>
            <person name="Rigling D."/>
            <person name="Ford K.L."/>
            <person name="Foster G.D."/>
            <person name="Pangilinan J."/>
            <person name="Papanicolaou A."/>
            <person name="Barry K."/>
            <person name="LaButti K."/>
            <person name="Viragh M."/>
            <person name="Koriabine M."/>
            <person name="Yan M."/>
            <person name="Riley R."/>
            <person name="Champramary S."/>
            <person name="Plett K.L."/>
            <person name="Tsai I.J."/>
            <person name="Slot J."/>
            <person name="Sipos G."/>
            <person name="Plett J."/>
            <person name="Nagy L.G."/>
            <person name="Grigoriev I.V."/>
        </authorList>
    </citation>
    <scope>NUCLEOTIDE SEQUENCE</scope>
    <source>
        <strain evidence="2">HWK02</strain>
    </source>
</reference>
<keyword evidence="3" id="KW-1185">Reference proteome</keyword>
<name>A0AA39QAJ0_9AGAR</name>
<evidence type="ECO:0000313" key="2">
    <source>
        <dbReference type="EMBL" id="KAK0499323.1"/>
    </source>
</evidence>
<evidence type="ECO:0000313" key="3">
    <source>
        <dbReference type="Proteomes" id="UP001175228"/>
    </source>
</evidence>
<dbReference type="EMBL" id="JAUEPU010000009">
    <property type="protein sequence ID" value="KAK0499323.1"/>
    <property type="molecule type" value="Genomic_DNA"/>
</dbReference>
<feature type="compositionally biased region" description="Polar residues" evidence="1">
    <location>
        <begin position="37"/>
        <end position="49"/>
    </location>
</feature>
<feature type="region of interest" description="Disordered" evidence="1">
    <location>
        <begin position="30"/>
        <end position="59"/>
    </location>
</feature>
<gene>
    <name evidence="2" type="ORF">EDD18DRAFT_1349503</name>
</gene>
<evidence type="ECO:0000256" key="1">
    <source>
        <dbReference type="SAM" id="MobiDB-lite"/>
    </source>
</evidence>
<dbReference type="AlphaFoldDB" id="A0AA39QAJ0"/>
<proteinExistence type="predicted"/>
<protein>
    <submittedName>
        <fullName evidence="2">Uncharacterized protein</fullName>
    </submittedName>
</protein>
<dbReference type="Proteomes" id="UP001175228">
    <property type="component" value="Unassembled WGS sequence"/>
</dbReference>
<sequence>MFYPPSWGGYTYPVQQPVINQLQDDRMVVNDDPDHPVQNNVHMESQDPVNTKGKGRASEDEVTQLAKENEEYHLKTRQWDIKDEPIPPEVLEIA</sequence>